<evidence type="ECO:0000259" key="6">
    <source>
        <dbReference type="SMART" id="SM00470"/>
    </source>
</evidence>
<dbReference type="GO" id="GO:0007059">
    <property type="term" value="P:chromosome segregation"/>
    <property type="evidence" value="ECO:0007669"/>
    <property type="project" value="UniProtKB-KW"/>
</dbReference>
<evidence type="ECO:0000256" key="3">
    <source>
        <dbReference type="ARBA" id="ARBA00022829"/>
    </source>
</evidence>
<keyword evidence="4" id="KW-0238">DNA-binding</keyword>
<dbReference type="PANTHER" id="PTHR33375:SF1">
    <property type="entry name" value="CHROMOSOME-PARTITIONING PROTEIN PARB-RELATED"/>
    <property type="match status" value="1"/>
</dbReference>
<dbReference type="InterPro" id="IPR004437">
    <property type="entry name" value="ParB/RepB/Spo0J"/>
</dbReference>
<dbReference type="Gene3D" id="1.10.10.2830">
    <property type="match status" value="1"/>
</dbReference>
<accession>A0A972W1X7</accession>
<dbReference type="Pfam" id="PF17762">
    <property type="entry name" value="HTH_ParB"/>
    <property type="match status" value="1"/>
</dbReference>
<evidence type="ECO:0000256" key="2">
    <source>
        <dbReference type="ARBA" id="ARBA00022372"/>
    </source>
</evidence>
<evidence type="ECO:0000313" key="8">
    <source>
        <dbReference type="Proteomes" id="UP000754644"/>
    </source>
</evidence>
<protein>
    <recommendedName>
        <fullName evidence="2">Probable chromosome-partitioning protein ParB</fullName>
    </recommendedName>
</protein>
<dbReference type="EMBL" id="JABMOJ010000520">
    <property type="protein sequence ID" value="NQV66445.1"/>
    <property type="molecule type" value="Genomic_DNA"/>
</dbReference>
<feature type="domain" description="ParB-like N-terminal" evidence="6">
    <location>
        <begin position="35"/>
        <end position="125"/>
    </location>
</feature>
<sequence length="291" mass="32165">MVARKRGLGRGLDALLGAQNKSPVGEPIDIGQRLDEIPVEWIRPGKYQPRKIMDEEALQELAASIKAQGLMQPIVLRSVGVERYEIIAGERRWRAAQLAGMDKIPAVIREVNDEAAVAMSLIENIQREDLNPMEEALALQRLVDEFELTHQQVADAVGKSRTAVTNYLRLSHLGGEVAQMLGNGDIEMGHARALLTLSTDLQVRAAREIVAQHLNVRQAEALVRQLLAGPKTDKTAVRTDTDTKQLENRLTNKLGQPVNIQHSAKGKGKLVIKYNSLDELDGILSRFGELE</sequence>
<dbReference type="GO" id="GO:0005694">
    <property type="term" value="C:chromosome"/>
    <property type="evidence" value="ECO:0007669"/>
    <property type="project" value="TreeGrafter"/>
</dbReference>
<dbReference type="Proteomes" id="UP000754644">
    <property type="component" value="Unassembled WGS sequence"/>
</dbReference>
<reference evidence="7" key="1">
    <citation type="submission" date="2020-05" db="EMBL/GenBank/DDBJ databases">
        <title>Sulfur intermediates as new biogeochemical hubs in an aquatic model microbial ecosystem.</title>
        <authorList>
            <person name="Vigneron A."/>
        </authorList>
    </citation>
    <scope>NUCLEOTIDE SEQUENCE</scope>
    <source>
        <strain evidence="7">Bin.250</strain>
    </source>
</reference>
<evidence type="ECO:0000256" key="5">
    <source>
        <dbReference type="ARBA" id="ARBA00025472"/>
    </source>
</evidence>
<dbReference type="InterPro" id="IPR003115">
    <property type="entry name" value="ParB_N"/>
</dbReference>
<evidence type="ECO:0000256" key="1">
    <source>
        <dbReference type="ARBA" id="ARBA00006295"/>
    </source>
</evidence>
<dbReference type="AlphaFoldDB" id="A0A972W1X7"/>
<dbReference type="GO" id="GO:0045881">
    <property type="term" value="P:positive regulation of sporulation resulting in formation of a cellular spore"/>
    <property type="evidence" value="ECO:0007669"/>
    <property type="project" value="TreeGrafter"/>
</dbReference>
<evidence type="ECO:0000256" key="4">
    <source>
        <dbReference type="ARBA" id="ARBA00023125"/>
    </source>
</evidence>
<dbReference type="PANTHER" id="PTHR33375">
    <property type="entry name" value="CHROMOSOME-PARTITIONING PROTEIN PARB-RELATED"/>
    <property type="match status" value="1"/>
</dbReference>
<dbReference type="InterPro" id="IPR057240">
    <property type="entry name" value="ParB_dimer_C"/>
</dbReference>
<name>A0A972W1X7_9GAMM</name>
<dbReference type="FunFam" id="1.10.10.2830:FF:000001">
    <property type="entry name" value="Chromosome partitioning protein ParB"/>
    <property type="match status" value="1"/>
</dbReference>
<dbReference type="NCBIfam" id="TIGR00180">
    <property type="entry name" value="parB_part"/>
    <property type="match status" value="1"/>
</dbReference>
<dbReference type="InterPro" id="IPR050336">
    <property type="entry name" value="Chromosome_partition/occlusion"/>
</dbReference>
<comment type="caution">
    <text evidence="7">The sequence shown here is derived from an EMBL/GenBank/DDBJ whole genome shotgun (WGS) entry which is preliminary data.</text>
</comment>
<dbReference type="Pfam" id="PF02195">
    <property type="entry name" value="ParB_N"/>
    <property type="match status" value="1"/>
</dbReference>
<dbReference type="CDD" id="cd16393">
    <property type="entry name" value="SPO0J_N"/>
    <property type="match status" value="1"/>
</dbReference>
<gene>
    <name evidence="7" type="ORF">HQ497_13875</name>
</gene>
<dbReference type="InterPro" id="IPR041468">
    <property type="entry name" value="HTH_ParB/Spo0J"/>
</dbReference>
<dbReference type="SMART" id="SM00470">
    <property type="entry name" value="ParB"/>
    <property type="match status" value="1"/>
</dbReference>
<dbReference type="Pfam" id="PF23552">
    <property type="entry name" value="ParB_C"/>
    <property type="match status" value="1"/>
</dbReference>
<evidence type="ECO:0000313" key="7">
    <source>
        <dbReference type="EMBL" id="NQV66445.1"/>
    </source>
</evidence>
<comment type="function">
    <text evidence="5">Involved in chromosome partition. Localize to both poles of the predivisional cell following completion of DNA replication. Binds to the DNA origin of replication.</text>
</comment>
<comment type="similarity">
    <text evidence="1">Belongs to the ParB family.</text>
</comment>
<organism evidence="7 8">
    <name type="scientific">SAR86 cluster bacterium</name>
    <dbReference type="NCBI Taxonomy" id="2030880"/>
    <lineage>
        <taxon>Bacteria</taxon>
        <taxon>Pseudomonadati</taxon>
        <taxon>Pseudomonadota</taxon>
        <taxon>Gammaproteobacteria</taxon>
        <taxon>SAR86 cluster</taxon>
    </lineage>
</organism>
<proteinExistence type="inferred from homology"/>
<dbReference type="InterPro" id="IPR036086">
    <property type="entry name" value="ParB/Sulfiredoxin_sf"/>
</dbReference>
<dbReference type="FunFam" id="3.90.1530.30:FF:000001">
    <property type="entry name" value="Chromosome partitioning protein ParB"/>
    <property type="match status" value="1"/>
</dbReference>
<dbReference type="SUPFAM" id="SSF110849">
    <property type="entry name" value="ParB/Sulfiredoxin"/>
    <property type="match status" value="1"/>
</dbReference>
<dbReference type="Gene3D" id="3.90.1530.30">
    <property type="match status" value="1"/>
</dbReference>
<keyword evidence="3" id="KW-0159">Chromosome partition</keyword>
<dbReference type="GO" id="GO:0003677">
    <property type="term" value="F:DNA binding"/>
    <property type="evidence" value="ECO:0007669"/>
    <property type="project" value="UniProtKB-KW"/>
</dbReference>